<keyword evidence="4" id="KW-0378">Hydrolase</keyword>
<evidence type="ECO:0000256" key="2">
    <source>
        <dbReference type="ARBA" id="ARBA00022670"/>
    </source>
</evidence>
<accession>A0A183BSI7</accession>
<dbReference type="PANTHER" id="PTHR47901:SF8">
    <property type="entry name" value="CASPASE-3"/>
    <property type="match status" value="1"/>
</dbReference>
<protein>
    <submittedName>
        <fullName evidence="7">CASPASE_P20 domain-containing protein</fullName>
    </submittedName>
</protein>
<dbReference type="GO" id="GO:0006508">
    <property type="term" value="P:proteolysis"/>
    <property type="evidence" value="ECO:0007669"/>
    <property type="project" value="UniProtKB-KW"/>
</dbReference>
<reference evidence="7" key="2">
    <citation type="submission" date="2016-06" db="UniProtKB">
        <authorList>
            <consortium name="WormBaseParasite"/>
        </authorList>
    </citation>
    <scope>IDENTIFICATION</scope>
</reference>
<dbReference type="InterPro" id="IPR001309">
    <property type="entry name" value="Pept_C14_p20"/>
</dbReference>
<evidence type="ECO:0000256" key="4">
    <source>
        <dbReference type="ARBA" id="ARBA00022801"/>
    </source>
</evidence>
<keyword evidence="2" id="KW-0645">Protease</keyword>
<dbReference type="InterPro" id="IPR011600">
    <property type="entry name" value="Pept_C14_caspase"/>
</dbReference>
<evidence type="ECO:0000313" key="7">
    <source>
        <dbReference type="WBParaSite" id="GPLIN_000357300"/>
    </source>
</evidence>
<dbReference type="InterPro" id="IPR029030">
    <property type="entry name" value="Caspase-like_dom_sf"/>
</dbReference>
<dbReference type="Proteomes" id="UP000050741">
    <property type="component" value="Unassembled WGS sequence"/>
</dbReference>
<dbReference type="InterPro" id="IPR015917">
    <property type="entry name" value="Pept_C14A"/>
</dbReference>
<dbReference type="PANTHER" id="PTHR47901">
    <property type="entry name" value="CASPASE RECRUITMENT DOMAIN-CONTAINING PROTEIN 18"/>
    <property type="match status" value="1"/>
</dbReference>
<evidence type="ECO:0000256" key="3">
    <source>
        <dbReference type="ARBA" id="ARBA00022703"/>
    </source>
</evidence>
<comment type="similarity">
    <text evidence="1">Belongs to the peptidase C14A family.</text>
</comment>
<dbReference type="InterPro" id="IPR002398">
    <property type="entry name" value="Pept_C14"/>
</dbReference>
<dbReference type="GO" id="GO:0006915">
    <property type="term" value="P:apoptotic process"/>
    <property type="evidence" value="ECO:0007669"/>
    <property type="project" value="UniProtKB-KW"/>
</dbReference>
<evidence type="ECO:0000313" key="6">
    <source>
        <dbReference type="Proteomes" id="UP000050741"/>
    </source>
</evidence>
<keyword evidence="6" id="KW-1185">Reference proteome</keyword>
<name>A0A183BSI7_GLOPA</name>
<reference evidence="6" key="1">
    <citation type="submission" date="2014-05" db="EMBL/GenBank/DDBJ databases">
        <title>The genome and life-stage specific transcriptomes of Globodera pallida elucidate key aspects of plant parasitism by a cyst nematode.</title>
        <authorList>
            <person name="Cotton J.A."/>
            <person name="Lilley C.J."/>
            <person name="Jones L.M."/>
            <person name="Kikuchi T."/>
            <person name="Reid A.J."/>
            <person name="Thorpe P."/>
            <person name="Tsai I.J."/>
            <person name="Beasley H."/>
            <person name="Blok V."/>
            <person name="Cock P.J.A."/>
            <person name="Van den Akker S.E."/>
            <person name="Holroyd N."/>
            <person name="Hunt M."/>
            <person name="Mantelin S."/>
            <person name="Naghra H."/>
            <person name="Pain A."/>
            <person name="Palomares-Rius J.E."/>
            <person name="Zarowiecki M."/>
            <person name="Berriman M."/>
            <person name="Jones J.T."/>
            <person name="Urwin P.E."/>
        </authorList>
    </citation>
    <scope>NUCLEOTIDE SEQUENCE [LARGE SCALE GENOMIC DNA]</scope>
    <source>
        <strain evidence="6">Lindley</strain>
    </source>
</reference>
<dbReference type="AlphaFoldDB" id="A0A183BSI7"/>
<dbReference type="PRINTS" id="PR00376">
    <property type="entry name" value="IL1BCENZYME"/>
</dbReference>
<dbReference type="PROSITE" id="PS50208">
    <property type="entry name" value="CASPASE_P20"/>
    <property type="match status" value="1"/>
</dbReference>
<proteinExistence type="inferred from homology"/>
<dbReference type="GO" id="GO:0004197">
    <property type="term" value="F:cysteine-type endopeptidase activity"/>
    <property type="evidence" value="ECO:0007669"/>
    <property type="project" value="InterPro"/>
</dbReference>
<organism evidence="6 7">
    <name type="scientific">Globodera pallida</name>
    <name type="common">Potato cyst nematode worm</name>
    <name type="synonym">Heterodera pallida</name>
    <dbReference type="NCBI Taxonomy" id="36090"/>
    <lineage>
        <taxon>Eukaryota</taxon>
        <taxon>Metazoa</taxon>
        <taxon>Ecdysozoa</taxon>
        <taxon>Nematoda</taxon>
        <taxon>Chromadorea</taxon>
        <taxon>Rhabditida</taxon>
        <taxon>Tylenchina</taxon>
        <taxon>Tylenchomorpha</taxon>
        <taxon>Tylenchoidea</taxon>
        <taxon>Heteroderidae</taxon>
        <taxon>Heteroderinae</taxon>
        <taxon>Globodera</taxon>
    </lineage>
</organism>
<sequence length="129" mass="14798">MFQFGVEHHYESDESGSSSLELEYGSDFTDSGLLESIKKGAKRLFLKKVMKIELEEGPRGMALIIENVNFVRFSQRTGSWANTSKMRRLLADIEYTVIYKRNLSAQGMMDAVQSFARRPEHEEAQRVTI</sequence>
<evidence type="ECO:0000256" key="1">
    <source>
        <dbReference type="ARBA" id="ARBA00010134"/>
    </source>
</evidence>
<dbReference type="WBParaSite" id="GPLIN_000357300">
    <property type="protein sequence ID" value="GPLIN_000357300"/>
    <property type="gene ID" value="GPLIN_000357300"/>
</dbReference>
<dbReference type="SUPFAM" id="SSF52129">
    <property type="entry name" value="Caspase-like"/>
    <property type="match status" value="1"/>
</dbReference>
<keyword evidence="3" id="KW-0053">Apoptosis</keyword>
<evidence type="ECO:0000259" key="5">
    <source>
        <dbReference type="PROSITE" id="PS50208"/>
    </source>
</evidence>
<feature type="domain" description="Caspase family p20" evidence="5">
    <location>
        <begin position="58"/>
        <end position="129"/>
    </location>
</feature>
<dbReference type="Gene3D" id="3.40.50.1460">
    <property type="match status" value="1"/>
</dbReference>
<dbReference type="Pfam" id="PF00656">
    <property type="entry name" value="Peptidase_C14"/>
    <property type="match status" value="1"/>
</dbReference>